<feature type="region of interest" description="Disordered" evidence="1">
    <location>
        <begin position="800"/>
        <end position="824"/>
    </location>
</feature>
<reference evidence="5" key="2">
    <citation type="submission" date="2020-09" db="EMBL/GenBank/DDBJ databases">
        <authorList>
            <person name="Sun Q."/>
            <person name="Ohkuma M."/>
        </authorList>
    </citation>
    <scope>NUCLEOTIDE SEQUENCE</scope>
    <source>
        <strain evidence="5">JCM 4633</strain>
    </source>
</reference>
<dbReference type="Pfam" id="PF20013">
    <property type="entry name" value="GAP1-N2"/>
    <property type="match status" value="1"/>
</dbReference>
<name>A0A918TTG7_STRCJ</name>
<dbReference type="EMBL" id="BMVB01000012">
    <property type="protein sequence ID" value="GHC58265.1"/>
    <property type="molecule type" value="Genomic_DNA"/>
</dbReference>
<evidence type="ECO:0000259" key="3">
    <source>
        <dbReference type="Pfam" id="PF20014"/>
    </source>
</evidence>
<evidence type="ECO:0000313" key="6">
    <source>
        <dbReference type="Proteomes" id="UP000646244"/>
    </source>
</evidence>
<dbReference type="InterPro" id="IPR045401">
    <property type="entry name" value="GAP1-M"/>
</dbReference>
<organism evidence="5 6">
    <name type="scientific">Streptomyces cinnamoneus</name>
    <name type="common">Streptoverticillium cinnamoneum</name>
    <dbReference type="NCBI Taxonomy" id="53446"/>
    <lineage>
        <taxon>Bacteria</taxon>
        <taxon>Bacillati</taxon>
        <taxon>Actinomycetota</taxon>
        <taxon>Actinomycetes</taxon>
        <taxon>Kitasatosporales</taxon>
        <taxon>Streptomycetaceae</taxon>
        <taxon>Streptomyces</taxon>
        <taxon>Streptomyces cinnamoneus group</taxon>
    </lineage>
</organism>
<proteinExistence type="predicted"/>
<feature type="compositionally biased region" description="Basic and acidic residues" evidence="1">
    <location>
        <begin position="810"/>
        <end position="824"/>
    </location>
</feature>
<evidence type="ECO:0000256" key="1">
    <source>
        <dbReference type="SAM" id="MobiDB-lite"/>
    </source>
</evidence>
<dbReference type="Pfam" id="PF20014">
    <property type="entry name" value="GAP1-M"/>
    <property type="match status" value="1"/>
</dbReference>
<feature type="region of interest" description="Disordered" evidence="1">
    <location>
        <begin position="1"/>
        <end position="25"/>
    </location>
</feature>
<feature type="domain" description="GTPase-associated protein 1 middle" evidence="3">
    <location>
        <begin position="150"/>
        <end position="248"/>
    </location>
</feature>
<feature type="domain" description="GTPase-associated protein 1 N-terminal" evidence="2">
    <location>
        <begin position="3"/>
        <end position="137"/>
    </location>
</feature>
<evidence type="ECO:0000313" key="5">
    <source>
        <dbReference type="EMBL" id="GHC58265.1"/>
    </source>
</evidence>
<evidence type="ECO:0000259" key="4">
    <source>
        <dbReference type="Pfam" id="PF20052"/>
    </source>
</evidence>
<dbReference type="Pfam" id="PF20052">
    <property type="entry name" value="GAP1-C"/>
    <property type="match status" value="1"/>
</dbReference>
<gene>
    <name evidence="5" type="ORF">GCM10010507_38860</name>
</gene>
<dbReference type="InterPro" id="IPR045402">
    <property type="entry name" value="GAP1-N2"/>
</dbReference>
<dbReference type="AlphaFoldDB" id="A0A918TTG7"/>
<comment type="caution">
    <text evidence="5">The sequence shown here is derived from an EMBL/GenBank/DDBJ whole genome shotgun (WGS) entry which is preliminary data.</text>
</comment>
<protein>
    <submittedName>
        <fullName evidence="5">Uncharacterized protein</fullName>
    </submittedName>
</protein>
<feature type="domain" description="GTPase-associated protein 1-like C-terminal" evidence="4">
    <location>
        <begin position="268"/>
        <end position="781"/>
    </location>
</feature>
<dbReference type="InterPro" id="IPR049532">
    <property type="entry name" value="GAP1-like_C"/>
</dbReference>
<reference evidence="5" key="1">
    <citation type="journal article" date="2014" name="Int. J. Syst. Evol. Microbiol.">
        <title>Complete genome sequence of Corynebacterium casei LMG S-19264T (=DSM 44701T), isolated from a smear-ripened cheese.</title>
        <authorList>
            <consortium name="US DOE Joint Genome Institute (JGI-PGF)"/>
            <person name="Walter F."/>
            <person name="Albersmeier A."/>
            <person name="Kalinowski J."/>
            <person name="Ruckert C."/>
        </authorList>
    </citation>
    <scope>NUCLEOTIDE SEQUENCE</scope>
    <source>
        <strain evidence="5">JCM 4633</strain>
    </source>
</reference>
<dbReference type="Proteomes" id="UP000646244">
    <property type="component" value="Unassembled WGS sequence"/>
</dbReference>
<evidence type="ECO:0000259" key="2">
    <source>
        <dbReference type="Pfam" id="PF20013"/>
    </source>
</evidence>
<dbReference type="RefSeq" id="WP_190111095.1">
    <property type="nucleotide sequence ID" value="NZ_BMVB01000012.1"/>
</dbReference>
<sequence>MSLAQLHYTSAPPGPDGSGFRFTAVSPEVPPSLVRETEQLIGYEPPRDAPPRPTEAELAAFPEAFSHSVLSDGSRLLARTVYTGADYSGRWGNFHAHAVHLPAGTTLPDGALPITAWGSPRWAVATPQGGVPEPLDALPAAGRLTRDRLVAFAASRAPWLAGFFADLRRLAEDEAAPQIVLVERDSTDVAWWIALASTVLPREGAHRLTFTTYTRRPQLARQQIIGVLPDDSRHLSGHDQRYRVYDCTGQGPGQAVADAWAEAAARIWLGGAPGLFKEAGSLPGGPFTPGPLAVTALCAGIGLGAAGRTEAADWAREHGEVLGAERLHRLVAALCAPAPDRTEAETAALGGLFTMLDGRVPAAATAPLAALVLTEAVRSPGSVTGLDAVRPGSLTEGMGQRLATELAPALRAGIADAGQDTARPVQLLRIAAVLGVDCSDLLPDVARRLSTALLADPDTARTTAVRRALEEDVALRTALFGKLDELAVGDPPAVARLLARIPLGPLEEGRVLPHLRMCAEASRVTAGRSDRVTALNAVLRAAGISLYAEPLIMRTAVHLVWDDGTPTAGEARLTLGETGPVPHRTAGTWPLLVRAALEGPADDPDVPDLAGELLAGFSEDLAARERAALLLLEFARDLRNGSAGPGWTDRALSLRKVAEPVEPTVLGRVFEALAHRLLAGDRPGGELDALIHGGDPGLLAAYARAARSERVRSRLRTSPDGAADCFVAWSSHPQANDAWHATRTELLDSVLRPVVRELPADDVASVEGCLERMGGRWAEEFRAWNRPGAFGRLGRRLAGRGRRGAAGGHRWGDVEPPRKDGGLS</sequence>
<accession>A0A918TTG7</accession>